<evidence type="ECO:0000313" key="1">
    <source>
        <dbReference type="EMBL" id="PDS24659.1"/>
    </source>
</evidence>
<sequence length="179" mass="20481">MNFQKFFEKLVKDVAVDTTDAFDRNFDDESFFGDKWKKNRAGTQTLNKHGVAGLRGSINYVISGNTINFKSSKPYAKIHNEGGDIIVTQKMKSYFWAMYYKSAGAIQIKKDGTQSNTQRNTRLSAEAQKWKSLAQLKVGSKMKMPQRQFIGSHPQLSKRIEEVILHNLKENNILTNIKK</sequence>
<organism evidence="1 2">
    <name type="scientific">Flavobacterium branchiophilum</name>
    <dbReference type="NCBI Taxonomy" id="55197"/>
    <lineage>
        <taxon>Bacteria</taxon>
        <taxon>Pseudomonadati</taxon>
        <taxon>Bacteroidota</taxon>
        <taxon>Flavobacteriia</taxon>
        <taxon>Flavobacteriales</taxon>
        <taxon>Flavobacteriaceae</taxon>
        <taxon>Flavobacterium</taxon>
    </lineage>
</organism>
<dbReference type="InterPro" id="IPR006522">
    <property type="entry name" value="Phage_virion_morphogenesis"/>
</dbReference>
<dbReference type="OrthoDB" id="964176at2"/>
<dbReference type="Pfam" id="PF05069">
    <property type="entry name" value="Phage_tail_S"/>
    <property type="match status" value="1"/>
</dbReference>
<accession>A0A2H3KIZ9</accession>
<evidence type="ECO:0008006" key="3">
    <source>
        <dbReference type="Google" id="ProtNLM"/>
    </source>
</evidence>
<reference evidence="1 2" key="1">
    <citation type="submission" date="2017-09" db="EMBL/GenBank/DDBJ databases">
        <title>Whole genomes of Flavobacteriaceae.</title>
        <authorList>
            <person name="Stine C."/>
            <person name="Li C."/>
            <person name="Tadesse D."/>
        </authorList>
    </citation>
    <scope>NUCLEOTIDE SEQUENCE [LARGE SCALE GENOMIC DNA]</scope>
    <source>
        <strain evidence="1 2">ATCC 35036</strain>
    </source>
</reference>
<evidence type="ECO:0000313" key="2">
    <source>
        <dbReference type="Proteomes" id="UP000220828"/>
    </source>
</evidence>
<proteinExistence type="predicted"/>
<dbReference type="EMBL" id="PCMW01000039">
    <property type="protein sequence ID" value="PDS24659.1"/>
    <property type="molecule type" value="Genomic_DNA"/>
</dbReference>
<gene>
    <name evidence="1" type="ORF">B0A77_07265</name>
</gene>
<comment type="caution">
    <text evidence="1">The sequence shown here is derived from an EMBL/GenBank/DDBJ whole genome shotgun (WGS) entry which is preliminary data.</text>
</comment>
<protein>
    <recommendedName>
        <fullName evidence="3">Phage morphogenesis protein</fullName>
    </recommendedName>
</protein>
<dbReference type="Proteomes" id="UP000220828">
    <property type="component" value="Unassembled WGS sequence"/>
</dbReference>
<dbReference type="RefSeq" id="WP_097554027.1">
    <property type="nucleotide sequence ID" value="NZ_PCMW01000039.1"/>
</dbReference>
<name>A0A2H3KIZ9_9FLAO</name>
<dbReference type="AlphaFoldDB" id="A0A2H3KIZ9"/>